<protein>
    <submittedName>
        <fullName evidence="1">Uncharacterized protein</fullName>
    </submittedName>
</protein>
<proteinExistence type="predicted"/>
<accession>A0A0E9UL32</accession>
<name>A0A0E9UL32_ANGAN</name>
<reference evidence="1" key="1">
    <citation type="submission" date="2014-11" db="EMBL/GenBank/DDBJ databases">
        <authorList>
            <person name="Amaro Gonzalez C."/>
        </authorList>
    </citation>
    <scope>NUCLEOTIDE SEQUENCE</scope>
</reference>
<sequence length="43" mass="5236">MSIYIQPRYWPLLTQGHAIPRRQVLLLWNGLVIDYYHGDDLYF</sequence>
<evidence type="ECO:0000313" key="1">
    <source>
        <dbReference type="EMBL" id="JAH66502.1"/>
    </source>
</evidence>
<dbReference type="EMBL" id="GBXM01042075">
    <property type="protein sequence ID" value="JAH66502.1"/>
    <property type="molecule type" value="Transcribed_RNA"/>
</dbReference>
<dbReference type="EMBL" id="GBXM01028430">
    <property type="protein sequence ID" value="JAH80147.1"/>
    <property type="molecule type" value="Transcribed_RNA"/>
</dbReference>
<dbReference type="AlphaFoldDB" id="A0A0E9UL32"/>
<organism evidence="1">
    <name type="scientific">Anguilla anguilla</name>
    <name type="common">European freshwater eel</name>
    <name type="synonym">Muraena anguilla</name>
    <dbReference type="NCBI Taxonomy" id="7936"/>
    <lineage>
        <taxon>Eukaryota</taxon>
        <taxon>Metazoa</taxon>
        <taxon>Chordata</taxon>
        <taxon>Craniata</taxon>
        <taxon>Vertebrata</taxon>
        <taxon>Euteleostomi</taxon>
        <taxon>Actinopterygii</taxon>
        <taxon>Neopterygii</taxon>
        <taxon>Teleostei</taxon>
        <taxon>Anguilliformes</taxon>
        <taxon>Anguillidae</taxon>
        <taxon>Anguilla</taxon>
    </lineage>
</organism>
<reference evidence="1" key="2">
    <citation type="journal article" date="2015" name="Fish Shellfish Immunol.">
        <title>Early steps in the European eel (Anguilla anguilla)-Vibrio vulnificus interaction in the gills: Role of the RtxA13 toxin.</title>
        <authorList>
            <person name="Callol A."/>
            <person name="Pajuelo D."/>
            <person name="Ebbesson L."/>
            <person name="Teles M."/>
            <person name="MacKenzie S."/>
            <person name="Amaro C."/>
        </authorList>
    </citation>
    <scope>NUCLEOTIDE SEQUENCE</scope>
</reference>